<dbReference type="PANTHER" id="PTHR30146:SF109">
    <property type="entry name" value="HTH-TYPE TRANSCRIPTIONAL REGULATOR GALS"/>
    <property type="match status" value="1"/>
</dbReference>
<dbReference type="OrthoDB" id="9796186at2"/>
<organism evidence="6 7">
    <name type="scientific">Actinomyces ruminicola</name>
    <dbReference type="NCBI Taxonomy" id="332524"/>
    <lineage>
        <taxon>Bacteria</taxon>
        <taxon>Bacillati</taxon>
        <taxon>Actinomycetota</taxon>
        <taxon>Actinomycetes</taxon>
        <taxon>Actinomycetales</taxon>
        <taxon>Actinomycetaceae</taxon>
        <taxon>Actinomyces</taxon>
    </lineage>
</organism>
<dbReference type="InterPro" id="IPR001387">
    <property type="entry name" value="Cro/C1-type_HTH"/>
</dbReference>
<dbReference type="Pfam" id="PF00356">
    <property type="entry name" value="LacI"/>
    <property type="match status" value="1"/>
</dbReference>
<sequence>MATLKDVAARAGVSAMTVSNVINGRTGKVSAPTIARVQEAISALGYVPSAAARSLAGSSRILALVYEAQPGRPALETAHEALFVGVCEQAARAEGYALMLCGSSKAEDTVAQLRSWNVAGAIVMATTRMPPGDFLDRSGVPAVFIDAYRETGEISYVNVDDAGGARMAGERLGRAGHRRVAFVGPTTGIPGVVRERLRGLREGLAAHGGGVEREDVLRAEVDFDEGVAVAGRLVDRMTAVSAVFASGDVLALGIVMGLRRAGRRVPEDVSVVGFDGLALAGYSDPPLTTVRQPIRDKATTAVAYLLEELRSGDGAPRQVVLPVSWQAGGTLGQVTIHDKWSMNGAVGLSAWPRRMRAN</sequence>
<dbReference type="Pfam" id="PF13377">
    <property type="entry name" value="Peripla_BP_3"/>
    <property type="match status" value="1"/>
</dbReference>
<dbReference type="Gene3D" id="3.40.50.2300">
    <property type="match status" value="2"/>
</dbReference>
<feature type="domain" description="HTH lacI-type" evidence="4">
    <location>
        <begin position="2"/>
        <end position="57"/>
    </location>
</feature>
<dbReference type="GO" id="GO:0000976">
    <property type="term" value="F:transcription cis-regulatory region binding"/>
    <property type="evidence" value="ECO:0007669"/>
    <property type="project" value="TreeGrafter"/>
</dbReference>
<dbReference type="PROSITE" id="PS50932">
    <property type="entry name" value="HTH_LACI_2"/>
    <property type="match status" value="1"/>
</dbReference>
<dbReference type="SUPFAM" id="SSF53822">
    <property type="entry name" value="Periplasmic binding protein-like I"/>
    <property type="match status" value="1"/>
</dbReference>
<dbReference type="PROSITE" id="PS50943">
    <property type="entry name" value="HTH_CROC1"/>
    <property type="match status" value="1"/>
</dbReference>
<accession>A0A1G9XU15</accession>
<dbReference type="SMART" id="SM00354">
    <property type="entry name" value="HTH_LACI"/>
    <property type="match status" value="1"/>
</dbReference>
<dbReference type="RefSeq" id="WP_092611332.1">
    <property type="nucleotide sequence ID" value="NZ_FNHU01000010.1"/>
</dbReference>
<keyword evidence="1" id="KW-0805">Transcription regulation</keyword>
<dbReference type="InterPro" id="IPR046335">
    <property type="entry name" value="LacI/GalR-like_sensor"/>
</dbReference>
<evidence type="ECO:0000313" key="7">
    <source>
        <dbReference type="Proteomes" id="UP000199671"/>
    </source>
</evidence>
<name>A0A1G9XU15_9ACTO</name>
<dbReference type="PRINTS" id="PR00036">
    <property type="entry name" value="HTHLACI"/>
</dbReference>
<evidence type="ECO:0000313" key="6">
    <source>
        <dbReference type="EMBL" id="SDN00230.1"/>
    </source>
</evidence>
<evidence type="ECO:0000256" key="1">
    <source>
        <dbReference type="ARBA" id="ARBA00023015"/>
    </source>
</evidence>
<protein>
    <submittedName>
        <fullName evidence="6">Transcriptional regulator, LacI family</fullName>
    </submittedName>
</protein>
<dbReference type="Gene3D" id="1.10.260.40">
    <property type="entry name" value="lambda repressor-like DNA-binding domains"/>
    <property type="match status" value="1"/>
</dbReference>
<proteinExistence type="predicted"/>
<dbReference type="EMBL" id="FNHU01000010">
    <property type="protein sequence ID" value="SDN00230.1"/>
    <property type="molecule type" value="Genomic_DNA"/>
</dbReference>
<reference evidence="6 7" key="1">
    <citation type="submission" date="2016-10" db="EMBL/GenBank/DDBJ databases">
        <authorList>
            <person name="de Groot N.N."/>
        </authorList>
    </citation>
    <scope>NUCLEOTIDE SEQUENCE [LARGE SCALE GENOMIC DNA]</scope>
    <source>
        <strain evidence="6 7">KPR-7B</strain>
    </source>
</reference>
<evidence type="ECO:0000259" key="5">
    <source>
        <dbReference type="PROSITE" id="PS50943"/>
    </source>
</evidence>
<dbReference type="PROSITE" id="PS00356">
    <property type="entry name" value="HTH_LACI_1"/>
    <property type="match status" value="1"/>
</dbReference>
<gene>
    <name evidence="6" type="ORF">SAMN04487766_11085</name>
</gene>
<dbReference type="AlphaFoldDB" id="A0A1G9XU15"/>
<evidence type="ECO:0000256" key="2">
    <source>
        <dbReference type="ARBA" id="ARBA00023125"/>
    </source>
</evidence>
<dbReference type="InterPro" id="IPR028082">
    <property type="entry name" value="Peripla_BP_I"/>
</dbReference>
<dbReference type="Proteomes" id="UP000199671">
    <property type="component" value="Unassembled WGS sequence"/>
</dbReference>
<evidence type="ECO:0000259" key="4">
    <source>
        <dbReference type="PROSITE" id="PS50932"/>
    </source>
</evidence>
<dbReference type="PANTHER" id="PTHR30146">
    <property type="entry name" value="LACI-RELATED TRANSCRIPTIONAL REPRESSOR"/>
    <property type="match status" value="1"/>
</dbReference>
<dbReference type="CDD" id="cd01392">
    <property type="entry name" value="HTH_LacI"/>
    <property type="match status" value="1"/>
</dbReference>
<dbReference type="InterPro" id="IPR010982">
    <property type="entry name" value="Lambda_DNA-bd_dom_sf"/>
</dbReference>
<feature type="domain" description="HTH cro/C1-type" evidence="5">
    <location>
        <begin position="3"/>
        <end position="47"/>
    </location>
</feature>
<keyword evidence="3" id="KW-0804">Transcription</keyword>
<dbReference type="InterPro" id="IPR000843">
    <property type="entry name" value="HTH_LacI"/>
</dbReference>
<dbReference type="SUPFAM" id="SSF47413">
    <property type="entry name" value="lambda repressor-like DNA-binding domains"/>
    <property type="match status" value="1"/>
</dbReference>
<keyword evidence="2" id="KW-0238">DNA-binding</keyword>
<dbReference type="CDD" id="cd06267">
    <property type="entry name" value="PBP1_LacI_sugar_binding-like"/>
    <property type="match status" value="1"/>
</dbReference>
<dbReference type="GO" id="GO:0003700">
    <property type="term" value="F:DNA-binding transcription factor activity"/>
    <property type="evidence" value="ECO:0007669"/>
    <property type="project" value="TreeGrafter"/>
</dbReference>
<evidence type="ECO:0000256" key="3">
    <source>
        <dbReference type="ARBA" id="ARBA00023163"/>
    </source>
</evidence>